<dbReference type="GO" id="GO:0035091">
    <property type="term" value="F:phosphatidylinositol binding"/>
    <property type="evidence" value="ECO:0007669"/>
    <property type="project" value="TreeGrafter"/>
</dbReference>
<evidence type="ECO:0000259" key="2">
    <source>
        <dbReference type="Pfam" id="PF04366"/>
    </source>
</evidence>
<feature type="compositionally biased region" description="Low complexity" evidence="1">
    <location>
        <begin position="267"/>
        <end position="286"/>
    </location>
</feature>
<dbReference type="InterPro" id="IPR033643">
    <property type="entry name" value="SYLF_SH3YL1-like"/>
</dbReference>
<proteinExistence type="predicted"/>
<dbReference type="AlphaFoldDB" id="A0A0F7SRA3"/>
<dbReference type="GO" id="GO:0051666">
    <property type="term" value="P:actin cortical patch localization"/>
    <property type="evidence" value="ECO:0007669"/>
    <property type="project" value="TreeGrafter"/>
</dbReference>
<dbReference type="CDD" id="cd11525">
    <property type="entry name" value="SYLF_SH3YL1_like"/>
    <property type="match status" value="1"/>
</dbReference>
<organism evidence="3">
    <name type="scientific">Phaffia rhodozyma</name>
    <name type="common">Yeast</name>
    <name type="synonym">Xanthophyllomyces dendrorhous</name>
    <dbReference type="NCBI Taxonomy" id="264483"/>
    <lineage>
        <taxon>Eukaryota</taxon>
        <taxon>Fungi</taxon>
        <taxon>Dikarya</taxon>
        <taxon>Basidiomycota</taxon>
        <taxon>Agaricomycotina</taxon>
        <taxon>Tremellomycetes</taxon>
        <taxon>Cystofilobasidiales</taxon>
        <taxon>Mrakiaceae</taxon>
        <taxon>Phaffia</taxon>
    </lineage>
</organism>
<reference evidence="3" key="1">
    <citation type="submission" date="2014-08" db="EMBL/GenBank/DDBJ databases">
        <authorList>
            <person name="Sharma Rahul"/>
            <person name="Thines Marco"/>
        </authorList>
    </citation>
    <scope>NUCLEOTIDE SEQUENCE</scope>
</reference>
<evidence type="ECO:0000256" key="1">
    <source>
        <dbReference type="SAM" id="MobiDB-lite"/>
    </source>
</evidence>
<sequence length="304" mass="30723">MSLWSKVQTGAKKAAGQTTNFLQESSTLAVSQASGVKQNFSLAAETQKAAEILTVFLADPNQPRSALNAIPKAVLLNAKGLAIFTVVKAGFIFSGRGGTGLVISRLPDGSWSAPSLIGTGGLGWGLQAGADITVLNSDEAVRSFSMGGNVTIGGNISAAAGPIGTGGSVQTALASPAAMFSYSKSKGLFAGLSLEGTVLIERKEANKQFYGSAVPSRDILSGKVPAPEIASRMYEVIEAAEGIDESSIPQEAYVPTAMGGHVPVNESSLRAGAPGAGSGPTSTGLGNEKGSKSNVVFDSGETGK</sequence>
<dbReference type="GO" id="GO:0051015">
    <property type="term" value="F:actin filament binding"/>
    <property type="evidence" value="ECO:0007669"/>
    <property type="project" value="TreeGrafter"/>
</dbReference>
<feature type="region of interest" description="Disordered" evidence="1">
    <location>
        <begin position="259"/>
        <end position="304"/>
    </location>
</feature>
<dbReference type="Pfam" id="PF04366">
    <property type="entry name" value="Ysc84"/>
    <property type="match status" value="1"/>
</dbReference>
<dbReference type="GO" id="GO:0030479">
    <property type="term" value="C:actin cortical patch"/>
    <property type="evidence" value="ECO:0007669"/>
    <property type="project" value="TreeGrafter"/>
</dbReference>
<dbReference type="InterPro" id="IPR007461">
    <property type="entry name" value="Ysc84_actin-binding"/>
</dbReference>
<feature type="domain" description="Ysc84 actin-binding" evidence="2">
    <location>
        <begin position="121"/>
        <end position="240"/>
    </location>
</feature>
<dbReference type="GO" id="GO:0051017">
    <property type="term" value="P:actin filament bundle assembly"/>
    <property type="evidence" value="ECO:0007669"/>
    <property type="project" value="TreeGrafter"/>
</dbReference>
<evidence type="ECO:0000313" key="3">
    <source>
        <dbReference type="EMBL" id="CED83279.1"/>
    </source>
</evidence>
<accession>A0A0F7SRA3</accession>
<dbReference type="PANTHER" id="PTHR15629:SF7">
    <property type="entry name" value="YSC84 ACTIN-BINDING DOMAIN-CONTAINING PROTEIN"/>
    <property type="match status" value="1"/>
</dbReference>
<dbReference type="EMBL" id="LN483142">
    <property type="protein sequence ID" value="CED83279.1"/>
    <property type="molecule type" value="Genomic_DNA"/>
</dbReference>
<name>A0A0F7SRA3_PHARH</name>
<protein>
    <submittedName>
        <fullName evidence="3">Uncharacterized conserved protein</fullName>
    </submittedName>
</protein>
<dbReference type="PANTHER" id="PTHR15629">
    <property type="entry name" value="SH3YL1 PROTEIN"/>
    <property type="match status" value="1"/>
</dbReference>
<dbReference type="InterPro" id="IPR051702">
    <property type="entry name" value="SH3_domain_YSC84-like"/>
</dbReference>